<gene>
    <name evidence="2" type="ORF">SCARUB_04755</name>
</gene>
<dbReference type="InterPro" id="IPR011990">
    <property type="entry name" value="TPR-like_helical_dom_sf"/>
</dbReference>
<reference evidence="2 3" key="1">
    <citation type="submission" date="2016-07" db="EMBL/GenBank/DDBJ databases">
        <title>Draft genome of Scalindua rubra, obtained from a brine-seawater interface in the Red Sea, sheds light on salt adaptation in anammox bacteria.</title>
        <authorList>
            <person name="Speth D.R."/>
            <person name="Lagkouvardos I."/>
            <person name="Wang Y."/>
            <person name="Qian P.-Y."/>
            <person name="Dutilh B.E."/>
            <person name="Jetten M.S."/>
        </authorList>
    </citation>
    <scope>NUCLEOTIDE SEQUENCE [LARGE SCALE GENOMIC DNA]</scope>
    <source>
        <strain evidence="2">BSI-1</strain>
    </source>
</reference>
<dbReference type="SMART" id="SM00028">
    <property type="entry name" value="TPR"/>
    <property type="match status" value="3"/>
</dbReference>
<protein>
    <submittedName>
        <fullName evidence="2">O-linked GlcNAc transferase</fullName>
    </submittedName>
</protein>
<keyword evidence="1" id="KW-0802">TPR repeat</keyword>
<organism evidence="2 3">
    <name type="scientific">Candidatus Scalindua rubra</name>
    <dbReference type="NCBI Taxonomy" id="1872076"/>
    <lineage>
        <taxon>Bacteria</taxon>
        <taxon>Pseudomonadati</taxon>
        <taxon>Planctomycetota</taxon>
        <taxon>Candidatus Brocadiia</taxon>
        <taxon>Candidatus Brocadiales</taxon>
        <taxon>Candidatus Scalinduaceae</taxon>
        <taxon>Candidatus Scalindua</taxon>
    </lineage>
</organism>
<feature type="repeat" description="TPR" evidence="1">
    <location>
        <begin position="271"/>
        <end position="304"/>
    </location>
</feature>
<dbReference type="AlphaFoldDB" id="A0A1E3X3B4"/>
<name>A0A1E3X3B4_9BACT</name>
<dbReference type="GO" id="GO:0016740">
    <property type="term" value="F:transferase activity"/>
    <property type="evidence" value="ECO:0007669"/>
    <property type="project" value="UniProtKB-KW"/>
</dbReference>
<dbReference type="InterPro" id="IPR019734">
    <property type="entry name" value="TPR_rpt"/>
</dbReference>
<sequence>MGYIRITLIIFIFVIFVNHKCEAGKRYKIVILPFKDNTHMDLAETIPDILRSLVTQTGYFEAVERDKIYEMVTTVIPGDAIKIDNITQKDGAWTAEQVDLFSRLDTKRVQKFGKKLRADYALKGSVSQIGNSLRIDAEMIGVKTKKTLGFATVEGGPEELSSNILKELSDKITIFCRGLNAYDDALKIIGLYNQGQYTFDVSEKKLKEILSITEDAVGIRAALMVLYLSTIHNTEDAILEDKVIEEGESILNHLDQNFEEKALEVFLTSGFDPFDEIAKIYTKRGDNDKAIETYQKAISIYPMNIAGHYKELGLLYLKDGIEDKAVQAFEKSLEKNKGNYEVNFILASIFEKRNNPDKVRKHLEECIRYARNVEDIKTAKEKIDKLTH</sequence>
<evidence type="ECO:0000313" key="2">
    <source>
        <dbReference type="EMBL" id="ODS30136.1"/>
    </source>
</evidence>
<evidence type="ECO:0000313" key="3">
    <source>
        <dbReference type="Proteomes" id="UP000094056"/>
    </source>
</evidence>
<dbReference type="Gene3D" id="1.25.40.10">
    <property type="entry name" value="Tetratricopeptide repeat domain"/>
    <property type="match status" value="1"/>
</dbReference>
<feature type="repeat" description="TPR" evidence="1">
    <location>
        <begin position="306"/>
        <end position="339"/>
    </location>
</feature>
<evidence type="ECO:0000256" key="1">
    <source>
        <dbReference type="PROSITE-ProRule" id="PRU00339"/>
    </source>
</evidence>
<dbReference type="Gene3D" id="3.40.50.10610">
    <property type="entry name" value="ABC-type transport auxiliary lipoprotein component"/>
    <property type="match status" value="1"/>
</dbReference>
<dbReference type="PROSITE" id="PS50005">
    <property type="entry name" value="TPR"/>
    <property type="match status" value="2"/>
</dbReference>
<dbReference type="SUPFAM" id="SSF48452">
    <property type="entry name" value="TPR-like"/>
    <property type="match status" value="1"/>
</dbReference>
<proteinExistence type="predicted"/>
<comment type="caution">
    <text evidence="2">The sequence shown here is derived from an EMBL/GenBank/DDBJ whole genome shotgun (WGS) entry which is preliminary data.</text>
</comment>
<dbReference type="EMBL" id="MAYW01000276">
    <property type="protein sequence ID" value="ODS30136.1"/>
    <property type="molecule type" value="Genomic_DNA"/>
</dbReference>
<keyword evidence="2" id="KW-0808">Transferase</keyword>
<accession>A0A1E3X3B4</accession>
<dbReference type="Pfam" id="PF13414">
    <property type="entry name" value="TPR_11"/>
    <property type="match status" value="1"/>
</dbReference>
<dbReference type="Proteomes" id="UP000094056">
    <property type="component" value="Unassembled WGS sequence"/>
</dbReference>